<evidence type="ECO:0000259" key="7">
    <source>
        <dbReference type="PROSITE" id="PS52004"/>
    </source>
</evidence>
<feature type="compositionally biased region" description="Polar residues" evidence="5">
    <location>
        <begin position="1373"/>
        <end position="1399"/>
    </location>
</feature>
<dbReference type="Pfam" id="PF14765">
    <property type="entry name" value="PS-DH"/>
    <property type="match status" value="1"/>
</dbReference>
<feature type="region of interest" description="Disordered" evidence="5">
    <location>
        <begin position="2154"/>
        <end position="2180"/>
    </location>
</feature>
<dbReference type="InterPro" id="IPR018201">
    <property type="entry name" value="Ketoacyl_synth_AS"/>
</dbReference>
<dbReference type="PROSITE" id="PS00098">
    <property type="entry name" value="THIOLASE_1"/>
    <property type="match status" value="1"/>
</dbReference>
<dbReference type="InterPro" id="IPR050091">
    <property type="entry name" value="PKS_NRPS_Biosynth_Enz"/>
</dbReference>
<feature type="region of interest" description="Disordered" evidence="5">
    <location>
        <begin position="1415"/>
        <end position="1507"/>
    </location>
</feature>
<evidence type="ECO:0000313" key="9">
    <source>
        <dbReference type="EMBL" id="PQO38097.1"/>
    </source>
</evidence>
<dbReference type="PROSITE" id="PS50075">
    <property type="entry name" value="CARRIER"/>
    <property type="match status" value="3"/>
</dbReference>
<dbReference type="SUPFAM" id="SSF52151">
    <property type="entry name" value="FabD/lysophospholipase-like"/>
    <property type="match status" value="1"/>
</dbReference>
<dbReference type="InterPro" id="IPR013968">
    <property type="entry name" value="PKS_KR"/>
</dbReference>
<dbReference type="GO" id="GO:0006633">
    <property type="term" value="P:fatty acid biosynthetic process"/>
    <property type="evidence" value="ECO:0007669"/>
    <property type="project" value="InterPro"/>
</dbReference>
<evidence type="ECO:0000256" key="2">
    <source>
        <dbReference type="ARBA" id="ARBA00022553"/>
    </source>
</evidence>
<dbReference type="SUPFAM" id="SSF53901">
    <property type="entry name" value="Thiolase-like"/>
    <property type="match status" value="3"/>
</dbReference>
<dbReference type="SUPFAM" id="SSF47336">
    <property type="entry name" value="ACP-like"/>
    <property type="match status" value="3"/>
</dbReference>
<evidence type="ECO:0000313" key="10">
    <source>
        <dbReference type="Proteomes" id="UP000239388"/>
    </source>
</evidence>
<dbReference type="SUPFAM" id="SSF51735">
    <property type="entry name" value="NAD(P)-binding Rossmann-fold domains"/>
    <property type="match status" value="2"/>
</dbReference>
<feature type="domain" description="PKS/mFAS DH" evidence="8">
    <location>
        <begin position="3320"/>
        <end position="3613"/>
    </location>
</feature>
<dbReference type="Proteomes" id="UP000239388">
    <property type="component" value="Unassembled WGS sequence"/>
</dbReference>
<evidence type="ECO:0000256" key="4">
    <source>
        <dbReference type="PROSITE-ProRule" id="PRU01363"/>
    </source>
</evidence>
<dbReference type="InterPro" id="IPR020841">
    <property type="entry name" value="PKS_Beta-ketoAc_synthase_dom"/>
</dbReference>
<dbReference type="InterPro" id="IPR042104">
    <property type="entry name" value="PKS_dehydratase_sf"/>
</dbReference>
<feature type="domain" description="Ketosynthase family 3 (KS3)" evidence="7">
    <location>
        <begin position="11"/>
        <end position="471"/>
    </location>
</feature>
<comment type="caution">
    <text evidence="9">The sequence shown here is derived from an EMBL/GenBank/DDBJ whole genome shotgun (WGS) entry which is preliminary data.</text>
</comment>
<feature type="domain" description="Carrier" evidence="6">
    <location>
        <begin position="1791"/>
        <end position="1868"/>
    </location>
</feature>
<dbReference type="Pfam" id="PF00698">
    <property type="entry name" value="Acyl_transf_1"/>
    <property type="match status" value="1"/>
</dbReference>
<name>A0A2S8G0X8_9BACT</name>
<evidence type="ECO:0000259" key="6">
    <source>
        <dbReference type="PROSITE" id="PS50075"/>
    </source>
</evidence>
<dbReference type="InterPro" id="IPR049900">
    <property type="entry name" value="PKS_mFAS_DH"/>
</dbReference>
<evidence type="ECO:0000256" key="1">
    <source>
        <dbReference type="ARBA" id="ARBA00022450"/>
    </source>
</evidence>
<evidence type="ECO:0008006" key="11">
    <source>
        <dbReference type="Google" id="ProtNLM"/>
    </source>
</evidence>
<dbReference type="InterPro" id="IPR009081">
    <property type="entry name" value="PP-bd_ACP"/>
</dbReference>
<sequence length="3613" mass="384887">MTMSIKTDRTDIPVAIVGMACRLPGAENLDQYWQLIFQGKSAVGEVPAERLNREIYFHPDKGTRGKTYSTKAALLADRQFHWDRCPIAKSLVDTVDNTHLLMTEVVADAFRHAGYDPFALANRNVSVFIGHAQGSSRLGEITFQTYLDEAIALLEQTPGYEQLAPAERHAVEREVIADLLRNLPDGPQATRHLNCNMVAGTVAKAFGLDGSWLALNSACASSLHAMLMGARALQRGRADAVVVGGASDCKADSLVLFSNAQTLTKDDSRPFDSRADGLVMGEGYVALVMKTLDRAIADGDPIQAVVRGLGVATDGRGKSLWAPRKEGQMRAMRRAYRSGADASRLQYLECHATATQVGDATELETLREVLEPQFTPGKKIPITSAKANIGHTLEAAGISGMIKAVLCMQHQLFPAAINIQELNPKVPWAESPFFVPMQTAKWEAPADGGPRCAAVNAFGIGGLNMHVVIDEYVGQTTQQITGASQPKEESSEDRAIAVIGMGCILPGADQLDQLWQMIQSGTDPKGPPPEDRWSPQNLQKAAAKGISPRGGYITNYQYDWRKHRVPPKQVQEADPLQFMFLDAAEKALADAGYDRDSIPQELAGVVVCTEFGGDFSDNLEMGLRLPEMQAMLAKRLAQRGMAPQQIESISEHFADLLLKKWPALVDETGSFTSSTLASRISKTLDLKGGAVAIDSGLTSGMSGIMLCIDSLLSGDNDLMICAAGQRRMGPTMYQGLLDAGLLSSEGNAKNIWDSGYDGVVPGEGAGVVVLKRLADARRDGDNIRAVIRGYGAATHDSPAEAMRIAVERASKMAGINPSEVEFIDVETDESAANAAQALATLGYSHVAQGRQQPLNIASATSQFGQLGGGGPIVALLKAVLESQHHEVGQGLGLQTGNGPNLEASYRGTTKIGKRGVGGVACWSKGQAFYLLLDDGSPLPKRPEAAKTAPVESTQASTPSTKIVRLGAADLDALKQHIAATDANTLWQTASASFQPIDLARLAIVAENADSLAKKLTLAAAQIGNVAARQVLEQQGIFYRERPATAPRIAFLFPGQGSQYDGMLRDLVAQSPAAAKMMAEADAAMQRQGFPSFSELAWSDSSQLGKDVFQTQIAMLLADLICLAALHERGIQPVVVLGHSYGEFPALFAAGVWNLDDVIRMTKARCDGILATSKNDAGLLATTAPPEEIKSLIQACGCQAYLANFNAPDQTVVGGKRIALEQLATALKAKSYPARILSVPAAFHTPLMAGSSRLLQQALERGTLTPPQTAFISTVDNQLVTDVDRIKRNLGIQLTTPVKYAPLIESLSQETPTIFVEVGPQQTLTKLNRKILSAEANTIATDNPKRGGLETLLGVQALLECLGVGETPLPSAPTVRTTSVPNSATPSGAASSAVTSSQEMNLMDDIPHFDATERRRAKMRGTSDRPVAKQAAPAVPPTPPQPAAPPVPPPSVPQPPVAAVAPSPISPPVAPPPPAPVAPAPPVNGTPHHNQNGSANGAAPVATPASTPTVAKTDIGDLEKFLVNFVVEQTGYPPEVVDLDADLEADLGIDSIKKAQLFGELQEYFEISTSATELSLDDFPTLRHVVDFLSANGQAATPATPAPAAPVAAPAPSPAAVAPITPPAPAAVASPALVLPPEPVSPAVSSATSPAELESFLVNFVVEQTGYPPEVVDLDADLEADLGIDSIKKAQLFGELQEYFEISTSATELSLDDFPTLRHVVDFLSANGQAASATPATPAAAPPPEIAPAAATAPVPPPIQPPSPVSPLTGTSVAQPALESTSNNSAVGTSPAELESFLVNFVVEQTGYPPEVVDLDADLEADLGIDSIKKAQLFGELQEYFEISTSATELSLDDFPTLRHVLNFLSANGQQVAVTSNTNEAASFSPAAPAPARELNQNAPAVASKSMDSTVADEPSNNDSGVSAPMELRGTSYEIGYGHGMQYRREIRRILQTYAECIGLSIDELPGAASCQNALQLLSADQLDELQGIADAVEAPLSNLLAHHFAMAEILGEAEQLATTAAATGSMKHAVRLAPTAFGPLRDALQLVTFVRVPHAGLAHLSVVAVGTVLSIGGINSAGIAATIDRDSGGEPGQTDLRLEALLQQSTNLEEASDFLAGLPSGPTSTITVSDRGADRVATIELSLAGVIISSDSPQVRSGSRQLQMAGLPEDAPSPEPDVDLAPEADEDSLLMRLDWQTGQIVVKTRLGVSENETYEINSLLNRPGTASTAGQRTSNAPLATPQVTARFELEMLNAPLPADAPSTVTWQGAAIVLGSGETASALIAKLQASGVTVYQIENAHDLDAAVSHVETICGAGPAPHLFITTGRDPGQSVRFPDEPLWNRQQMSSMETPLFVCQKWLTIADQQGWLDRATVVATTALGGDFGFTQGAAAAHGGALTGLMKAIFIEYTVMRGGKGPRVKAFDTAQQDDPHQVIDNIFCELASGNLDYEVSWSGGTRCVPYAVDTPAQVKGNQASLPRGVWLVTGGARGITAACALELGKRYGVRLHLLGTSQLPQIDPAWRHLDDEGLKKLKAETMIAARQAGQPAPQAWEKVQKALEIDKSLRAFAEAGVSATYHACDVSNRASLEAVLAEIRCTDGPISGILHGAGIDKSCRFEKKRPDVVHATIGAKDGGLVHLAALTKADPIRHFIGFGSIAGRLGSFGQADYCLASDLLCKLMGAYRRQRPWVRSVGFHWHGWGEVGMAARPETQSVLQEKSDLTLMPLAEGLGHLIREIEADAPRSEVLITERRHWQRFADGLGKLAESRSETTTLAPVQPPASGKPLGPADASVELRTQRCELKLIDAPLPPGSPAAPTFDAPVWILGENNVALELESQLKTAGTEVYRFPAGSSLDATLAQLEALHPEQPAKTLFLTTGRDAIPTDCLSAESIDKRRQDGIITPFFVAQAWYKRLAKSPEAGLGTLVAATSLGGDFGFQAKVAVPDGGGVAGFVKSIHIEDSRREQRVARCKVIDTPAEDSPSTVVAALLCEVAADRPEVEVSFNAGMRRVVRPIPVDLPTGPVANIPTGGVWVVTGGARGITAIAARELARRYGWKLHLFGKSPPPLENAPWRNFDEEQLKTYKTQITRQAVADGQSPGAAWDRVLKDCEIFNNLQKFAEAGVSATYHQCDVTNREELAASLEKVRAADGGVTGLMHGAGLIEPGRFEHKRVGFVEKLVRTKFDGLMHLLALTKDDPLTHCIGFGSISGRFGGNGLSDYAAGNDSMSKVLDWHRTARPNCTTLTIHWESWEGAGIATLSRFAWGPRSVMKMKYMLPEEGVRRLEEELAGGRQQAETLYTFGDFYPMFYPEEQYPLGEFQPRTGEVVDDVPLIATTRREETELVGDVPLDPTSDPFLVQHRLRGKPIMPVVATLEALREAAVLASGKQVIGFRDVDMVDGLVFHTDNPQTAQARANLISDDVAHVRWTCDFRNRTGGLIQKDRLYLEAKAQLADGPADIPVSLPTFPTQWHAVQYPDDSAIYHGQPFRCLKNISCDATSGWGHILAQPLVDLTGESKREGWIVPSCVLDSALYACGCHLYLHGEQAVSLPRKIAHLELGRAPADGENCYVHFTCRHIAEKSALYDVVVIGQDGTVILKATGYEKVILLRGGVA</sequence>
<dbReference type="Gene3D" id="3.40.366.10">
    <property type="entry name" value="Malonyl-Coenzyme A Acyl Carrier Protein, domain 2"/>
    <property type="match status" value="1"/>
</dbReference>
<dbReference type="InterPro" id="IPR049552">
    <property type="entry name" value="PKS_DH_N"/>
</dbReference>
<dbReference type="PROSITE" id="PS00606">
    <property type="entry name" value="KS3_1"/>
    <property type="match status" value="1"/>
</dbReference>
<feature type="region of interest" description="Disordered" evidence="5">
    <location>
        <begin position="1365"/>
        <end position="1401"/>
    </location>
</feature>
<feature type="compositionally biased region" description="Pro residues" evidence="5">
    <location>
        <begin position="1463"/>
        <end position="1483"/>
    </location>
</feature>
<dbReference type="GO" id="GO:0004312">
    <property type="term" value="F:fatty acid synthase activity"/>
    <property type="evidence" value="ECO:0007669"/>
    <property type="project" value="TreeGrafter"/>
</dbReference>
<dbReference type="CDD" id="cd00833">
    <property type="entry name" value="PKS"/>
    <property type="match status" value="2"/>
</dbReference>
<dbReference type="Gene3D" id="1.10.1200.10">
    <property type="entry name" value="ACP-like"/>
    <property type="match status" value="3"/>
</dbReference>
<keyword evidence="3" id="KW-0808">Transferase</keyword>
<dbReference type="Pfam" id="PF00550">
    <property type="entry name" value="PP-binding"/>
    <property type="match status" value="3"/>
</dbReference>
<gene>
    <name evidence="9" type="ORF">C5Y98_08415</name>
</gene>
<dbReference type="Gene3D" id="3.10.129.110">
    <property type="entry name" value="Polyketide synthase dehydratase"/>
    <property type="match status" value="1"/>
</dbReference>
<reference evidence="9 10" key="1">
    <citation type="submission" date="2018-02" db="EMBL/GenBank/DDBJ databases">
        <title>Comparative genomes isolates from brazilian mangrove.</title>
        <authorList>
            <person name="Araujo J.E."/>
            <person name="Taketani R.G."/>
            <person name="Silva M.C.P."/>
            <person name="Loureco M.V."/>
            <person name="Andreote F.D."/>
        </authorList>
    </citation>
    <scope>NUCLEOTIDE SEQUENCE [LARGE SCALE GENOMIC DNA]</scope>
    <source>
        <strain evidence="9 10">NAP PRIS-MGV</strain>
    </source>
</reference>
<dbReference type="InterPro" id="IPR014030">
    <property type="entry name" value="Ketoacyl_synth_N"/>
</dbReference>
<accession>A0A2S8G0X8</accession>
<feature type="active site" description="Proton acceptor; for dehydratase activity" evidence="4">
    <location>
        <position position="3360"/>
    </location>
</feature>
<feature type="region of interest" description="C-terminal hotdog fold" evidence="4">
    <location>
        <begin position="3461"/>
        <end position="3613"/>
    </location>
</feature>
<feature type="domain" description="Carrier" evidence="6">
    <location>
        <begin position="1512"/>
        <end position="1592"/>
    </location>
</feature>
<feature type="compositionally biased region" description="Pro residues" evidence="5">
    <location>
        <begin position="1753"/>
        <end position="1764"/>
    </location>
</feature>
<feature type="region of interest" description="Disordered" evidence="5">
    <location>
        <begin position="2768"/>
        <end position="2789"/>
    </location>
</feature>
<dbReference type="PANTHER" id="PTHR43775">
    <property type="entry name" value="FATTY ACID SYNTHASE"/>
    <property type="match status" value="1"/>
</dbReference>
<dbReference type="InterPro" id="IPR014043">
    <property type="entry name" value="Acyl_transferase_dom"/>
</dbReference>
<feature type="domain" description="Carrier" evidence="6">
    <location>
        <begin position="1650"/>
        <end position="1727"/>
    </location>
</feature>
<feature type="compositionally biased region" description="Pro residues" evidence="5">
    <location>
        <begin position="1433"/>
        <end position="1455"/>
    </location>
</feature>
<dbReference type="InterPro" id="IPR020615">
    <property type="entry name" value="Thiolase_acyl_enz_int_AS"/>
</dbReference>
<dbReference type="Pfam" id="PF21089">
    <property type="entry name" value="PKS_DH_N"/>
    <property type="match status" value="1"/>
</dbReference>
<feature type="region of interest" description="N-terminal hotdog fold" evidence="4">
    <location>
        <begin position="3320"/>
        <end position="3446"/>
    </location>
</feature>
<keyword evidence="1" id="KW-0596">Phosphopantetheine</keyword>
<dbReference type="InterPro" id="IPR049551">
    <property type="entry name" value="PKS_DH_C"/>
</dbReference>
<dbReference type="Pfam" id="PF08659">
    <property type="entry name" value="KR"/>
    <property type="match status" value="2"/>
</dbReference>
<dbReference type="InterPro" id="IPR057326">
    <property type="entry name" value="KR_dom"/>
</dbReference>
<dbReference type="Gene3D" id="3.40.50.720">
    <property type="entry name" value="NAD(P)-binding Rossmann-like Domain"/>
    <property type="match status" value="2"/>
</dbReference>
<dbReference type="CDD" id="cd08953">
    <property type="entry name" value="KR_2_SDR_x"/>
    <property type="match status" value="2"/>
</dbReference>
<dbReference type="Gene3D" id="3.40.47.10">
    <property type="match status" value="2"/>
</dbReference>
<organism evidence="9 10">
    <name type="scientific">Blastopirellula marina</name>
    <dbReference type="NCBI Taxonomy" id="124"/>
    <lineage>
        <taxon>Bacteria</taxon>
        <taxon>Pseudomonadati</taxon>
        <taxon>Planctomycetota</taxon>
        <taxon>Planctomycetia</taxon>
        <taxon>Pirellulales</taxon>
        <taxon>Pirellulaceae</taxon>
        <taxon>Blastopirellula</taxon>
    </lineage>
</organism>
<feature type="region of interest" description="Disordered" evidence="5">
    <location>
        <begin position="1732"/>
        <end position="1771"/>
    </location>
</feature>
<dbReference type="InterPro" id="IPR016035">
    <property type="entry name" value="Acyl_Trfase/lysoPLipase"/>
</dbReference>
<dbReference type="PROSITE" id="PS52019">
    <property type="entry name" value="PKS_MFAS_DH"/>
    <property type="match status" value="1"/>
</dbReference>
<dbReference type="Pfam" id="PF02801">
    <property type="entry name" value="Ketoacyl-synt_C"/>
    <property type="match status" value="1"/>
</dbReference>
<dbReference type="Pfam" id="PF00109">
    <property type="entry name" value="ketoacyl-synt"/>
    <property type="match status" value="2"/>
</dbReference>
<evidence type="ECO:0000256" key="5">
    <source>
        <dbReference type="SAM" id="MobiDB-lite"/>
    </source>
</evidence>
<dbReference type="EMBL" id="PUIB01000011">
    <property type="protein sequence ID" value="PQO38097.1"/>
    <property type="molecule type" value="Genomic_DNA"/>
</dbReference>
<dbReference type="InterPro" id="IPR001227">
    <property type="entry name" value="Ac_transferase_dom_sf"/>
</dbReference>
<proteinExistence type="predicted"/>
<dbReference type="SMART" id="SM00822">
    <property type="entry name" value="PKS_KR"/>
    <property type="match status" value="2"/>
</dbReference>
<dbReference type="GO" id="GO:0004315">
    <property type="term" value="F:3-oxoacyl-[acyl-carrier-protein] synthase activity"/>
    <property type="evidence" value="ECO:0007669"/>
    <property type="project" value="InterPro"/>
</dbReference>
<feature type="active site" description="Proton donor; for dehydratase activity" evidence="4">
    <location>
        <position position="3529"/>
    </location>
</feature>
<dbReference type="PROSITE" id="PS52004">
    <property type="entry name" value="KS3_2"/>
    <property type="match status" value="2"/>
</dbReference>
<dbReference type="SMART" id="SM00827">
    <property type="entry name" value="PKS_AT"/>
    <property type="match status" value="1"/>
</dbReference>
<evidence type="ECO:0000259" key="8">
    <source>
        <dbReference type="PROSITE" id="PS52019"/>
    </source>
</evidence>
<feature type="compositionally biased region" description="Low complexity" evidence="5">
    <location>
        <begin position="1497"/>
        <end position="1507"/>
    </location>
</feature>
<protein>
    <recommendedName>
        <fullName evidence="11">Beta-ketoacyl synthase</fullName>
    </recommendedName>
</protein>
<feature type="domain" description="Ketosynthase family 3 (KS3)" evidence="7">
    <location>
        <begin position="493"/>
        <end position="927"/>
    </location>
</feature>
<dbReference type="PANTHER" id="PTHR43775:SF37">
    <property type="entry name" value="SI:DKEY-61P9.11"/>
    <property type="match status" value="1"/>
</dbReference>
<dbReference type="InterPro" id="IPR016039">
    <property type="entry name" value="Thiolase-like"/>
</dbReference>
<dbReference type="SUPFAM" id="SSF55048">
    <property type="entry name" value="Probable ACP-binding domain of malonyl-CoA ACP transacylase"/>
    <property type="match status" value="1"/>
</dbReference>
<feature type="region of interest" description="Disordered" evidence="5">
    <location>
        <begin position="1899"/>
        <end position="1924"/>
    </location>
</feature>
<dbReference type="InterPro" id="IPR036736">
    <property type="entry name" value="ACP-like_sf"/>
</dbReference>
<evidence type="ECO:0000256" key="3">
    <source>
        <dbReference type="ARBA" id="ARBA00022679"/>
    </source>
</evidence>
<keyword evidence="2" id="KW-0597">Phosphoprotein</keyword>
<dbReference type="InterPro" id="IPR014031">
    <property type="entry name" value="Ketoacyl_synth_C"/>
</dbReference>
<dbReference type="InterPro" id="IPR016036">
    <property type="entry name" value="Malonyl_transacylase_ACP-bd"/>
</dbReference>
<dbReference type="SMART" id="SM00825">
    <property type="entry name" value="PKS_KS"/>
    <property type="match status" value="1"/>
</dbReference>
<dbReference type="InterPro" id="IPR036291">
    <property type="entry name" value="NAD(P)-bd_dom_sf"/>
</dbReference>